<reference evidence="9" key="2">
    <citation type="journal article" date="2021" name="PeerJ">
        <title>Extensive microbial diversity within the chicken gut microbiome revealed by metagenomics and culture.</title>
        <authorList>
            <person name="Gilroy R."/>
            <person name="Ravi A."/>
            <person name="Getino M."/>
            <person name="Pursley I."/>
            <person name="Horton D.L."/>
            <person name="Alikhan N.F."/>
            <person name="Baker D."/>
            <person name="Gharbi K."/>
            <person name="Hall N."/>
            <person name="Watson M."/>
            <person name="Adriaenssens E.M."/>
            <person name="Foster-Nyarko E."/>
            <person name="Jarju S."/>
            <person name="Secka A."/>
            <person name="Antonio M."/>
            <person name="Oren A."/>
            <person name="Chaudhuri R.R."/>
            <person name="La Ragione R."/>
            <person name="Hildebrand F."/>
            <person name="Pallen M.J."/>
        </authorList>
    </citation>
    <scope>NUCLEOTIDE SEQUENCE</scope>
    <source>
        <strain evidence="9">ChiSxjej1B13-7041</strain>
    </source>
</reference>
<dbReference type="AlphaFoldDB" id="A0A9D1EL20"/>
<organism evidence="9 10">
    <name type="scientific">Candidatus Egerieimonas intestinavium</name>
    <dbReference type="NCBI Taxonomy" id="2840777"/>
    <lineage>
        <taxon>Bacteria</taxon>
        <taxon>Bacillati</taxon>
        <taxon>Bacillota</taxon>
        <taxon>Clostridia</taxon>
        <taxon>Lachnospirales</taxon>
        <taxon>Lachnospiraceae</taxon>
        <taxon>Lachnospiraceae incertae sedis</taxon>
        <taxon>Candidatus Egerieimonas</taxon>
    </lineage>
</organism>
<evidence type="ECO:0000256" key="2">
    <source>
        <dbReference type="ARBA" id="ARBA00005879"/>
    </source>
</evidence>
<dbReference type="GO" id="GO:0030788">
    <property type="term" value="F:precorrin-2 C20-methyltransferase activity"/>
    <property type="evidence" value="ECO:0007669"/>
    <property type="project" value="UniProtKB-EC"/>
</dbReference>
<dbReference type="PANTHER" id="PTHR43467:SF2">
    <property type="entry name" value="COBALT-PRECORRIN-2 C(20)-METHYLTRANSFERASE"/>
    <property type="match status" value="1"/>
</dbReference>
<comment type="pathway">
    <text evidence="1">Cofactor biosynthesis; adenosylcobalamin biosynthesis.</text>
</comment>
<name>A0A9D1EL20_9FIRM</name>
<dbReference type="CDD" id="cd11645">
    <property type="entry name" value="Precorrin_2_C20_MT"/>
    <property type="match status" value="1"/>
</dbReference>
<keyword evidence="4 9" id="KW-0489">Methyltransferase</keyword>
<dbReference type="Pfam" id="PF00590">
    <property type="entry name" value="TP_methylase"/>
    <property type="match status" value="1"/>
</dbReference>
<keyword evidence="3" id="KW-0169">Cobalamin biosynthesis</keyword>
<evidence type="ECO:0000256" key="7">
    <source>
        <dbReference type="PIRNR" id="PIRNR036427"/>
    </source>
</evidence>
<evidence type="ECO:0000256" key="5">
    <source>
        <dbReference type="ARBA" id="ARBA00022679"/>
    </source>
</evidence>
<evidence type="ECO:0000256" key="6">
    <source>
        <dbReference type="ARBA" id="ARBA00022691"/>
    </source>
</evidence>
<dbReference type="EMBL" id="DVHU01000091">
    <property type="protein sequence ID" value="HIR93756.1"/>
    <property type="molecule type" value="Genomic_DNA"/>
</dbReference>
<keyword evidence="6" id="KW-0949">S-adenosyl-L-methionine</keyword>
<dbReference type="PIRSF" id="PIRSF036427">
    <property type="entry name" value="Precrrn-2_mtase"/>
    <property type="match status" value="1"/>
</dbReference>
<dbReference type="InterPro" id="IPR006364">
    <property type="entry name" value="CobI/CbiL/CobIJ_dom"/>
</dbReference>
<dbReference type="PANTHER" id="PTHR43467">
    <property type="entry name" value="COBALT-PRECORRIN-2 C(20)-METHYLTRANSFERASE"/>
    <property type="match status" value="1"/>
</dbReference>
<dbReference type="SUPFAM" id="SSF53790">
    <property type="entry name" value="Tetrapyrrole methylase"/>
    <property type="match status" value="1"/>
</dbReference>
<evidence type="ECO:0000256" key="3">
    <source>
        <dbReference type="ARBA" id="ARBA00022573"/>
    </source>
</evidence>
<dbReference type="GO" id="GO:0009236">
    <property type="term" value="P:cobalamin biosynthetic process"/>
    <property type="evidence" value="ECO:0007669"/>
    <property type="project" value="UniProtKB-UniRule"/>
</dbReference>
<evidence type="ECO:0000259" key="8">
    <source>
        <dbReference type="Pfam" id="PF00590"/>
    </source>
</evidence>
<dbReference type="InterPro" id="IPR014776">
    <property type="entry name" value="4pyrrole_Mease_sub2"/>
</dbReference>
<dbReference type="EC" id="2.1.1.130" evidence="9"/>
<comment type="caution">
    <text evidence="9">The sequence shown here is derived from an EMBL/GenBank/DDBJ whole genome shotgun (WGS) entry which is preliminary data.</text>
</comment>
<sequence>MTGTLYGVGVGPGDPELLTLKALRLIRESQVIAVPGASVTETVAYKIVKQAYPALDEKELIGLEMPMTKDEKLLKESHDRAAAAVEECLRAGKDVAFLTLGDPTVYSTYLYVHKRVEADGFPVEIISGITSFCAVAARMNMGLVEKSQPLHVIPASYQIQDALKLSGTKVLMKAGRKMGEVKRQLLEQPGEVVMIENCGMEKERCYRGAEEIPEEAGYYSLIIVKEEL</sequence>
<evidence type="ECO:0000256" key="4">
    <source>
        <dbReference type="ARBA" id="ARBA00022603"/>
    </source>
</evidence>
<feature type="domain" description="Tetrapyrrole methylase" evidence="8">
    <location>
        <begin position="4"/>
        <end position="208"/>
    </location>
</feature>
<reference evidence="9" key="1">
    <citation type="submission" date="2020-10" db="EMBL/GenBank/DDBJ databases">
        <authorList>
            <person name="Gilroy R."/>
        </authorList>
    </citation>
    <scope>NUCLEOTIDE SEQUENCE</scope>
    <source>
        <strain evidence="9">ChiSxjej1B13-7041</strain>
    </source>
</reference>
<dbReference type="GO" id="GO:0032259">
    <property type="term" value="P:methylation"/>
    <property type="evidence" value="ECO:0007669"/>
    <property type="project" value="UniProtKB-KW"/>
</dbReference>
<dbReference type="Proteomes" id="UP000886841">
    <property type="component" value="Unassembled WGS sequence"/>
</dbReference>
<dbReference type="InterPro" id="IPR014777">
    <property type="entry name" value="4pyrrole_Mease_sub1"/>
</dbReference>
<dbReference type="Gene3D" id="3.30.950.10">
    <property type="entry name" value="Methyltransferase, Cobalt-precorrin-4 Transmethylase, Domain 2"/>
    <property type="match status" value="1"/>
</dbReference>
<evidence type="ECO:0000313" key="9">
    <source>
        <dbReference type="EMBL" id="HIR93756.1"/>
    </source>
</evidence>
<comment type="similarity">
    <text evidence="2 7">Belongs to the precorrin methyltransferase family.</text>
</comment>
<dbReference type="InterPro" id="IPR012382">
    <property type="entry name" value="CobI/CbiL"/>
</dbReference>
<evidence type="ECO:0000313" key="10">
    <source>
        <dbReference type="Proteomes" id="UP000886841"/>
    </source>
</evidence>
<dbReference type="Gene3D" id="3.40.1010.10">
    <property type="entry name" value="Cobalt-precorrin-4 Transmethylase, Domain 1"/>
    <property type="match status" value="1"/>
</dbReference>
<proteinExistence type="inferred from homology"/>
<gene>
    <name evidence="9" type="primary">cobI</name>
    <name evidence="9" type="ORF">IAB98_10105</name>
</gene>
<dbReference type="NCBIfam" id="TIGR01467">
    <property type="entry name" value="cobI_cbiL"/>
    <property type="match status" value="1"/>
</dbReference>
<accession>A0A9D1EL20</accession>
<keyword evidence="5 9" id="KW-0808">Transferase</keyword>
<evidence type="ECO:0000256" key="1">
    <source>
        <dbReference type="ARBA" id="ARBA00004953"/>
    </source>
</evidence>
<protein>
    <submittedName>
        <fullName evidence="9">Precorrin-2 C(20)-methyltransferase</fullName>
        <ecNumber evidence="9">2.1.1.130</ecNumber>
    </submittedName>
</protein>
<dbReference type="InterPro" id="IPR000878">
    <property type="entry name" value="4pyrrol_Mease"/>
</dbReference>
<dbReference type="InterPro" id="IPR035996">
    <property type="entry name" value="4pyrrol_Methylase_sf"/>
</dbReference>